<sequence length="67" mass="7746">MVGPLHFDDSDLVNVNWIIIGGESGHNARPFHLEWCRNLIENIDDIAQRLNQKIAIFVKQPGRDNFF</sequence>
<dbReference type="EMBL" id="LAJY01000860">
    <property type="protein sequence ID" value="KJV07078.1"/>
    <property type="molecule type" value="Genomic_DNA"/>
</dbReference>
<dbReference type="InterPro" id="IPR011101">
    <property type="entry name" value="DUF5131"/>
</dbReference>
<dbReference type="AlphaFoldDB" id="A0A0F3IKN2"/>
<dbReference type="Proteomes" id="UP000033774">
    <property type="component" value="Unassembled WGS sequence"/>
</dbReference>
<name>A0A0F3IKN2_9PROT</name>
<evidence type="ECO:0000313" key="1">
    <source>
        <dbReference type="EMBL" id="KJV07078.1"/>
    </source>
</evidence>
<proteinExistence type="predicted"/>
<dbReference type="PATRIC" id="fig|552518.3.peg.4572"/>
<keyword evidence="2" id="KW-1185">Reference proteome</keyword>
<protein>
    <submittedName>
        <fullName evidence="1">Uncharacterized protein</fullName>
    </submittedName>
</protein>
<accession>A0A0F3IKN2</accession>
<organism evidence="1 2">
    <name type="scientific">Elstera litoralis</name>
    <dbReference type="NCBI Taxonomy" id="552518"/>
    <lineage>
        <taxon>Bacteria</taxon>
        <taxon>Pseudomonadati</taxon>
        <taxon>Pseudomonadota</taxon>
        <taxon>Alphaproteobacteria</taxon>
        <taxon>Rhodospirillales</taxon>
        <taxon>Rhodospirillaceae</taxon>
        <taxon>Elstera</taxon>
    </lineage>
</organism>
<reference evidence="1 2" key="1">
    <citation type="submission" date="2015-03" db="EMBL/GenBank/DDBJ databases">
        <title>Draft genome sequence of Elstera litoralis.</title>
        <authorList>
            <person name="Rahalkar M.C."/>
            <person name="Dhakephalkar P.K."/>
            <person name="Pore S.D."/>
            <person name="Arora P."/>
            <person name="Kapse N.G."/>
            <person name="Pandit P.S."/>
        </authorList>
    </citation>
    <scope>NUCLEOTIDE SEQUENCE [LARGE SCALE GENOMIC DNA]</scope>
    <source>
        <strain evidence="1 2">Dia-1</strain>
    </source>
</reference>
<gene>
    <name evidence="1" type="ORF">VZ95_20295</name>
</gene>
<dbReference type="Pfam" id="PF07505">
    <property type="entry name" value="DUF5131"/>
    <property type="match status" value="1"/>
</dbReference>
<evidence type="ECO:0000313" key="2">
    <source>
        <dbReference type="Proteomes" id="UP000033774"/>
    </source>
</evidence>
<comment type="caution">
    <text evidence="1">The sequence shown here is derived from an EMBL/GenBank/DDBJ whole genome shotgun (WGS) entry which is preliminary data.</text>
</comment>